<evidence type="ECO:0000256" key="9">
    <source>
        <dbReference type="SAM" id="Coils"/>
    </source>
</evidence>
<proteinExistence type="inferred from homology"/>
<keyword evidence="4" id="KW-0132">Cell division</keyword>
<evidence type="ECO:0000256" key="8">
    <source>
        <dbReference type="ARBA" id="ARBA00023328"/>
    </source>
</evidence>
<feature type="domain" description="Kinetochore protein Nuf2 N-terminal" evidence="10">
    <location>
        <begin position="3"/>
        <end position="145"/>
    </location>
</feature>
<dbReference type="RefSeq" id="XP_014677686.1">
    <property type="nucleotide sequence ID" value="XM_014822200.1"/>
</dbReference>
<evidence type="ECO:0000313" key="12">
    <source>
        <dbReference type="RefSeq" id="XP_014677686.1"/>
    </source>
</evidence>
<protein>
    <submittedName>
        <fullName evidence="12">Kinetochore protein Nuf2-like</fullName>
    </submittedName>
</protein>
<organism evidence="11 12">
    <name type="scientific">Priapulus caudatus</name>
    <name type="common">Priapulid worm</name>
    <dbReference type="NCBI Taxonomy" id="37621"/>
    <lineage>
        <taxon>Eukaryota</taxon>
        <taxon>Metazoa</taxon>
        <taxon>Ecdysozoa</taxon>
        <taxon>Scalidophora</taxon>
        <taxon>Priapulida</taxon>
        <taxon>Priapulimorpha</taxon>
        <taxon>Priapulimorphida</taxon>
        <taxon>Priapulidae</taxon>
        <taxon>Priapulus</taxon>
    </lineage>
</organism>
<evidence type="ECO:0000256" key="5">
    <source>
        <dbReference type="ARBA" id="ARBA00022776"/>
    </source>
</evidence>
<dbReference type="Proteomes" id="UP000695022">
    <property type="component" value="Unplaced"/>
</dbReference>
<evidence type="ECO:0000256" key="1">
    <source>
        <dbReference type="ARBA" id="ARBA00004584"/>
    </source>
</evidence>
<feature type="coiled-coil region" evidence="9">
    <location>
        <begin position="142"/>
        <end position="190"/>
    </location>
</feature>
<dbReference type="InterPro" id="IPR038275">
    <property type="entry name" value="Nuf2_N_sf"/>
</dbReference>
<keyword evidence="8" id="KW-0137">Centromere</keyword>
<keyword evidence="11" id="KW-1185">Reference proteome</keyword>
<dbReference type="GeneID" id="106817525"/>
<evidence type="ECO:0000259" key="10">
    <source>
        <dbReference type="Pfam" id="PF03800"/>
    </source>
</evidence>
<keyword evidence="6 9" id="KW-0175">Coiled coil</keyword>
<dbReference type="Gene3D" id="1.10.418.60">
    <property type="entry name" value="Ncd80 complex, Nuf2 subunit"/>
    <property type="match status" value="1"/>
</dbReference>
<evidence type="ECO:0000256" key="3">
    <source>
        <dbReference type="ARBA" id="ARBA00022454"/>
    </source>
</evidence>
<accession>A0ABM1EZR5</accession>
<comment type="subcellular location">
    <subcellularLocation>
        <location evidence="1">Chromosome</location>
        <location evidence="1">Centromere</location>
    </subcellularLocation>
</comment>
<keyword evidence="5" id="KW-0498">Mitosis</keyword>
<reference evidence="12" key="1">
    <citation type="submission" date="2025-08" db="UniProtKB">
        <authorList>
            <consortium name="RefSeq"/>
        </authorList>
    </citation>
    <scope>IDENTIFICATION</scope>
</reference>
<dbReference type="Pfam" id="PF03800">
    <property type="entry name" value="Nuf2"/>
    <property type="match status" value="1"/>
</dbReference>
<keyword evidence="3" id="KW-0158">Chromosome</keyword>
<name>A0ABM1EZR5_PRICU</name>
<comment type="similarity">
    <text evidence="2">Belongs to the NUF2 family.</text>
</comment>
<evidence type="ECO:0000256" key="6">
    <source>
        <dbReference type="ARBA" id="ARBA00023054"/>
    </source>
</evidence>
<evidence type="ECO:0000313" key="11">
    <source>
        <dbReference type="Proteomes" id="UP000695022"/>
    </source>
</evidence>
<keyword evidence="7" id="KW-0131">Cell cycle</keyword>
<gene>
    <name evidence="12" type="primary">LOC106817525</name>
</gene>
<evidence type="ECO:0000256" key="2">
    <source>
        <dbReference type="ARBA" id="ARBA00005498"/>
    </source>
</evidence>
<sequence length="237" mass="26720">MSQDIFPLLSVAEITNTCQEMFPGLKVTEEDFTNPKAENIRALYVYLLESVTNCNVEVIFSPQVENIDHNDLLSYPELHVESIPPVNILFAMKSVMQSAGISNFQMKDLTTPKPKRVARIMSAFINFAHHSNNIGELFEEVLGEIEAKREAYHALLENLKRNHAAEDAEIQELKQKIESDTDLISKEKKEAVVIQRQIAESDASLASKNSRIVSMPRSIISNINSFGIINLKCRNLC</sequence>
<dbReference type="InterPro" id="IPR005549">
    <property type="entry name" value="Kinetochore_Nuf2_N"/>
</dbReference>
<evidence type="ECO:0000256" key="7">
    <source>
        <dbReference type="ARBA" id="ARBA00023306"/>
    </source>
</evidence>
<evidence type="ECO:0000256" key="4">
    <source>
        <dbReference type="ARBA" id="ARBA00022618"/>
    </source>
</evidence>